<organism evidence="4 5">
    <name type="scientific">Candidatus Coatesbacteria bacterium RBG_13_66_14</name>
    <dbReference type="NCBI Taxonomy" id="1817816"/>
    <lineage>
        <taxon>Bacteria</taxon>
        <taxon>Candidatus Coatesiibacteriota</taxon>
    </lineage>
</organism>
<feature type="modified residue" description="N6-(pyridoxal phosphate)lysine" evidence="2">
    <location>
        <position position="184"/>
    </location>
</feature>
<feature type="active site" description="Proton acceptor" evidence="1">
    <location>
        <position position="184"/>
    </location>
</feature>
<dbReference type="Gene3D" id="3.90.1150.10">
    <property type="entry name" value="Aspartate Aminotransferase, domain 1"/>
    <property type="match status" value="1"/>
</dbReference>
<comment type="similarity">
    <text evidence="3">Belongs to the DegT/DnrJ/EryC1 family.</text>
</comment>
<name>A0A1F5F782_9BACT</name>
<evidence type="ECO:0000313" key="4">
    <source>
        <dbReference type="EMBL" id="OGD75473.1"/>
    </source>
</evidence>
<comment type="caution">
    <text evidence="4">The sequence shown here is derived from an EMBL/GenBank/DDBJ whole genome shotgun (WGS) entry which is preliminary data.</text>
</comment>
<dbReference type="GO" id="GO:0008483">
    <property type="term" value="F:transaminase activity"/>
    <property type="evidence" value="ECO:0007669"/>
    <property type="project" value="TreeGrafter"/>
</dbReference>
<dbReference type="PANTHER" id="PTHR30244">
    <property type="entry name" value="TRANSAMINASE"/>
    <property type="match status" value="1"/>
</dbReference>
<reference evidence="4 5" key="1">
    <citation type="journal article" date="2016" name="Nat. Commun.">
        <title>Thousands of microbial genomes shed light on interconnected biogeochemical processes in an aquifer system.</title>
        <authorList>
            <person name="Anantharaman K."/>
            <person name="Brown C.T."/>
            <person name="Hug L.A."/>
            <person name="Sharon I."/>
            <person name="Castelle C.J."/>
            <person name="Probst A.J."/>
            <person name="Thomas B.C."/>
            <person name="Singh A."/>
            <person name="Wilkins M.J."/>
            <person name="Karaoz U."/>
            <person name="Brodie E.L."/>
            <person name="Williams K.H."/>
            <person name="Hubbard S.S."/>
            <person name="Banfield J.F."/>
        </authorList>
    </citation>
    <scope>NUCLEOTIDE SEQUENCE [LARGE SCALE GENOMIC DNA]</scope>
</reference>
<protein>
    <recommendedName>
        <fullName evidence="6">UDP-4-amino-4, 6-dideoxy-N-acetyl-beta-L-altrosamine transaminase</fullName>
    </recommendedName>
</protein>
<evidence type="ECO:0000256" key="1">
    <source>
        <dbReference type="PIRSR" id="PIRSR000390-1"/>
    </source>
</evidence>
<dbReference type="STRING" id="1817816.A2Y64_03895"/>
<proteinExistence type="inferred from homology"/>
<dbReference type="InterPro" id="IPR015421">
    <property type="entry name" value="PyrdxlP-dep_Trfase_major"/>
</dbReference>
<dbReference type="PIRSF" id="PIRSF000390">
    <property type="entry name" value="PLP_StrS"/>
    <property type="match status" value="1"/>
</dbReference>
<keyword evidence="2 3" id="KW-0663">Pyridoxal phosphate</keyword>
<dbReference type="CDD" id="cd00616">
    <property type="entry name" value="AHBA_syn"/>
    <property type="match status" value="1"/>
</dbReference>
<dbReference type="GO" id="GO:0030170">
    <property type="term" value="F:pyridoxal phosphate binding"/>
    <property type="evidence" value="ECO:0007669"/>
    <property type="project" value="TreeGrafter"/>
</dbReference>
<dbReference type="InterPro" id="IPR015424">
    <property type="entry name" value="PyrdxlP-dep_Trfase"/>
</dbReference>
<dbReference type="InterPro" id="IPR015422">
    <property type="entry name" value="PyrdxlP-dep_Trfase_small"/>
</dbReference>
<gene>
    <name evidence="4" type="ORF">A2Y64_03895</name>
</gene>
<dbReference type="AlphaFoldDB" id="A0A1F5F782"/>
<evidence type="ECO:0000313" key="5">
    <source>
        <dbReference type="Proteomes" id="UP000177187"/>
    </source>
</evidence>
<dbReference type="GO" id="GO:0000271">
    <property type="term" value="P:polysaccharide biosynthetic process"/>
    <property type="evidence" value="ECO:0007669"/>
    <property type="project" value="TreeGrafter"/>
</dbReference>
<sequence length="386" mass="41782">MELKPIDLSPPVITEAEVEAVSAVLRSGWLTHGPRTREFEEKFRALVGASHALAVSSGTAALHLALAAAGVGPGDEVVTTPLTFAATAEAILYQRATPVFADVDPVTGNLDPAAALKKITKKTKAVLPIHLGGYPADMAALGTLCSERGLFLVDDAAHAVETLCRGRRVGTIGDATCFSFYVNKNLTTGEGGMLVTPHADWARRAAVLRLHGMDRDAWDRYAAGGTPGYDIIEPGYKYNTTDIASALGLVQLTRIEEGYRRRLELRKAYDEALADLPGIELPPRPDAKSGDRHAWHLYAVRITGECPLGRDALAAGLRELGVATSVHYHPLHLMTLYRRDFGGREGQFPEAERLGRERLTLPFSAAYGPEVARDVAERMREVIERG</sequence>
<dbReference type="InterPro" id="IPR000653">
    <property type="entry name" value="DegT/StrS_aminotransferase"/>
</dbReference>
<evidence type="ECO:0000256" key="3">
    <source>
        <dbReference type="RuleBase" id="RU004508"/>
    </source>
</evidence>
<dbReference type="Proteomes" id="UP000177187">
    <property type="component" value="Unassembled WGS sequence"/>
</dbReference>
<dbReference type="Gene3D" id="3.40.640.10">
    <property type="entry name" value="Type I PLP-dependent aspartate aminotransferase-like (Major domain)"/>
    <property type="match status" value="1"/>
</dbReference>
<evidence type="ECO:0008006" key="6">
    <source>
        <dbReference type="Google" id="ProtNLM"/>
    </source>
</evidence>
<dbReference type="Pfam" id="PF01041">
    <property type="entry name" value="DegT_DnrJ_EryC1"/>
    <property type="match status" value="1"/>
</dbReference>
<evidence type="ECO:0000256" key="2">
    <source>
        <dbReference type="PIRSR" id="PIRSR000390-2"/>
    </source>
</evidence>
<accession>A0A1F5F782</accession>
<dbReference type="SUPFAM" id="SSF53383">
    <property type="entry name" value="PLP-dependent transferases"/>
    <property type="match status" value="1"/>
</dbReference>
<dbReference type="PANTHER" id="PTHR30244:SF34">
    <property type="entry name" value="DTDP-4-AMINO-4,6-DIDEOXYGALACTOSE TRANSAMINASE"/>
    <property type="match status" value="1"/>
</dbReference>
<dbReference type="EMBL" id="MFAF01000071">
    <property type="protein sequence ID" value="OGD75473.1"/>
    <property type="molecule type" value="Genomic_DNA"/>
</dbReference>